<reference evidence="3" key="1">
    <citation type="submission" date="2017-05" db="UniProtKB">
        <authorList>
            <consortium name="EnsemblMetazoa"/>
        </authorList>
    </citation>
    <scope>IDENTIFICATION</scope>
</reference>
<feature type="compositionally biased region" description="Polar residues" evidence="1">
    <location>
        <begin position="222"/>
        <end position="236"/>
    </location>
</feature>
<protein>
    <recommendedName>
        <fullName evidence="2">WH1 domain-containing protein</fullName>
    </recommendedName>
</protein>
<evidence type="ECO:0000259" key="2">
    <source>
        <dbReference type="PROSITE" id="PS50229"/>
    </source>
</evidence>
<feature type="compositionally biased region" description="Polar residues" evidence="1">
    <location>
        <begin position="495"/>
        <end position="504"/>
    </location>
</feature>
<feature type="region of interest" description="Disordered" evidence="1">
    <location>
        <begin position="527"/>
        <end position="553"/>
    </location>
</feature>
<name>A0A1X7UEQ5_AMPQE</name>
<feature type="region of interest" description="Disordered" evidence="1">
    <location>
        <begin position="147"/>
        <end position="184"/>
    </location>
</feature>
<dbReference type="InterPro" id="IPR011993">
    <property type="entry name" value="PH-like_dom_sf"/>
</dbReference>
<feature type="compositionally biased region" description="Basic and acidic residues" evidence="1">
    <location>
        <begin position="291"/>
        <end position="304"/>
    </location>
</feature>
<organism evidence="3">
    <name type="scientific">Amphimedon queenslandica</name>
    <name type="common">Sponge</name>
    <dbReference type="NCBI Taxonomy" id="400682"/>
    <lineage>
        <taxon>Eukaryota</taxon>
        <taxon>Metazoa</taxon>
        <taxon>Porifera</taxon>
        <taxon>Demospongiae</taxon>
        <taxon>Heteroscleromorpha</taxon>
        <taxon>Haplosclerida</taxon>
        <taxon>Niphatidae</taxon>
        <taxon>Amphimedon</taxon>
    </lineage>
</organism>
<dbReference type="PROSITE" id="PS50229">
    <property type="entry name" value="WH1"/>
    <property type="match status" value="1"/>
</dbReference>
<evidence type="ECO:0000313" key="3">
    <source>
        <dbReference type="EnsemblMetazoa" id="Aqu2.1.26115_001"/>
    </source>
</evidence>
<feature type="region of interest" description="Disordered" evidence="1">
    <location>
        <begin position="477"/>
        <end position="508"/>
    </location>
</feature>
<sequence length="553" mass="60503">MDRRRTTSPSHRHLAPETVMRIEVSLSSRKSSVVVFNTTARLVVLGKGEWSSIAYGAPCILLLKETTAPDSPFQVKFAIAELESGIALWEEEITPLVQYSELQPGFHSFLIRGQTMAVQFADPSESASFHDSLVQYMAQKERIDELLQEKKSKSPLRSSSLKSSDKRSSKKEKKNQKRNSVDSVRRVAKVDISLPCEFRHLSGITSGHTDVCQMELEGSMQRQQRSASLGALSQKNVKQRGRIPEEMTDGVLYKKNGSNEEKESKGKQVSIGSNRGKFSFRSLRMSKKKPLVSEEGHQSSKDDSSIGGSPQHLASANAAPPGVSSDDDIDQPLFPATPVKSTINDQSIFPPPPQEGVTHTGWSAPENQVSPGRRYTAPVVHTQGANLTHSPQRAPLQPLSFQQHTSSWINGAFAKKEPVQSTYDMLEPLDGSRAKTQLSPPNKLGAPNLVSLMSPLHKQQTIESYPPALSPAHNILSTDSRGTNGPLSPVKDPNRTVSPPTSSGGDLDQLTMELSKVLKDFDDLITPQSPFAGDTPQKLMFQPPAKGGKETMV</sequence>
<dbReference type="InParanoid" id="A0A1X7UEQ5"/>
<feature type="compositionally biased region" description="Polar residues" evidence="1">
    <location>
        <begin position="477"/>
        <end position="486"/>
    </location>
</feature>
<accession>A0A1X7UEQ5</accession>
<dbReference type="EnsemblMetazoa" id="Aqu2.1.26115_001">
    <property type="protein sequence ID" value="Aqu2.1.26115_001"/>
    <property type="gene ID" value="Aqu2.1.26115"/>
</dbReference>
<feature type="domain" description="WH1" evidence="2">
    <location>
        <begin position="27"/>
        <end position="140"/>
    </location>
</feature>
<evidence type="ECO:0000256" key="1">
    <source>
        <dbReference type="SAM" id="MobiDB-lite"/>
    </source>
</evidence>
<dbReference type="Gene3D" id="2.30.29.30">
    <property type="entry name" value="Pleckstrin-homology domain (PH domain)/Phosphotyrosine-binding domain (PTB)"/>
    <property type="match status" value="1"/>
</dbReference>
<proteinExistence type="predicted"/>
<dbReference type="AlphaFoldDB" id="A0A1X7UEQ5"/>
<feature type="compositionally biased region" description="Basic residues" evidence="1">
    <location>
        <begin position="168"/>
        <end position="177"/>
    </location>
</feature>
<feature type="compositionally biased region" description="Basic and acidic residues" evidence="1">
    <location>
        <begin position="257"/>
        <end position="266"/>
    </location>
</feature>
<feature type="region of interest" description="Disordered" evidence="1">
    <location>
        <begin position="222"/>
        <end position="364"/>
    </location>
</feature>
<dbReference type="InterPro" id="IPR000697">
    <property type="entry name" value="WH1/EVH1_dom"/>
</dbReference>